<feature type="transmembrane region" description="Helical" evidence="9">
    <location>
        <begin position="135"/>
        <end position="154"/>
    </location>
</feature>
<keyword evidence="3" id="KW-1003">Cell membrane</keyword>
<keyword evidence="5" id="KW-0029">Amino-acid transport</keyword>
<protein>
    <submittedName>
        <fullName evidence="10">Branched-chain amino acid ABC transporter permease</fullName>
    </submittedName>
</protein>
<keyword evidence="4 9" id="KW-0812">Transmembrane</keyword>
<feature type="transmembrane region" description="Helical" evidence="9">
    <location>
        <begin position="12"/>
        <end position="34"/>
    </location>
</feature>
<dbReference type="PANTHER" id="PTHR11795:SF450">
    <property type="entry name" value="ABC TRANSPORTER PERMEASE PROTEIN"/>
    <property type="match status" value="1"/>
</dbReference>
<evidence type="ECO:0000256" key="9">
    <source>
        <dbReference type="SAM" id="Phobius"/>
    </source>
</evidence>
<evidence type="ECO:0000256" key="2">
    <source>
        <dbReference type="ARBA" id="ARBA00022448"/>
    </source>
</evidence>
<comment type="similarity">
    <text evidence="8">Belongs to the binding-protein-dependent transport system permease family. LivHM subfamily.</text>
</comment>
<dbReference type="EMBL" id="JAJVCN010000001">
    <property type="protein sequence ID" value="MCE7002291.1"/>
    <property type="molecule type" value="Genomic_DNA"/>
</dbReference>
<organism evidence="10 11">
    <name type="scientific">Kibdelosporangium philippinense</name>
    <dbReference type="NCBI Taxonomy" id="211113"/>
    <lineage>
        <taxon>Bacteria</taxon>
        <taxon>Bacillati</taxon>
        <taxon>Actinomycetota</taxon>
        <taxon>Actinomycetes</taxon>
        <taxon>Pseudonocardiales</taxon>
        <taxon>Pseudonocardiaceae</taxon>
        <taxon>Kibdelosporangium</taxon>
    </lineage>
</organism>
<dbReference type="InterPro" id="IPR001851">
    <property type="entry name" value="ABC_transp_permease"/>
</dbReference>
<reference evidence="10 11" key="1">
    <citation type="submission" date="2021-12" db="EMBL/GenBank/DDBJ databases">
        <title>Genome sequence of Kibdelosporangium philippinense ATCC 49844.</title>
        <authorList>
            <person name="Fedorov E.A."/>
            <person name="Omeragic M."/>
            <person name="Shalygina K.F."/>
            <person name="Maclea K.S."/>
        </authorList>
    </citation>
    <scope>NUCLEOTIDE SEQUENCE [LARGE SCALE GENOMIC DNA]</scope>
    <source>
        <strain evidence="10 11">ATCC 49844</strain>
    </source>
</reference>
<dbReference type="InterPro" id="IPR052157">
    <property type="entry name" value="BCAA_transport_permease"/>
</dbReference>
<dbReference type="CDD" id="cd06582">
    <property type="entry name" value="TM_PBP1_LivH_like"/>
    <property type="match status" value="1"/>
</dbReference>
<keyword evidence="2" id="KW-0813">Transport</keyword>
<proteinExistence type="inferred from homology"/>
<dbReference type="PANTHER" id="PTHR11795">
    <property type="entry name" value="BRANCHED-CHAIN AMINO ACID TRANSPORT SYSTEM PERMEASE PROTEIN LIVH"/>
    <property type="match status" value="1"/>
</dbReference>
<evidence type="ECO:0000256" key="3">
    <source>
        <dbReference type="ARBA" id="ARBA00022475"/>
    </source>
</evidence>
<accession>A0ABS8Z6M4</accession>
<evidence type="ECO:0000256" key="5">
    <source>
        <dbReference type="ARBA" id="ARBA00022970"/>
    </source>
</evidence>
<feature type="transmembrane region" description="Helical" evidence="9">
    <location>
        <begin position="54"/>
        <end position="78"/>
    </location>
</feature>
<evidence type="ECO:0000313" key="11">
    <source>
        <dbReference type="Proteomes" id="UP001521150"/>
    </source>
</evidence>
<evidence type="ECO:0000313" key="10">
    <source>
        <dbReference type="EMBL" id="MCE7002291.1"/>
    </source>
</evidence>
<sequence length="287" mass="29239">MAELFTGLATGMTYALVGLGIALIFQVTGVINFAQGDFVMVSGLVFATLRANGFSTPLAVVIAVASTTAIGALTHLLVIAPAHRAGHDRLMILTIGVSIVLQGAALLVFGADARFAPEFSAGEPLRLLGVAVPRQYLWCAGVTVVLVVLLWLFLTRTVTGTAMRASAMDPGAAQLTGISPKRMGLLVFSLAAALAAAAGSVLAPLQPPDATIGVALGLKGFTAAVIGGLSSPAGAAAGGLVIGLVEAYATGYLSSEYKDTLTYGLLLVVLLVRPGGLLRRRAEVSRV</sequence>
<comment type="caution">
    <text evidence="10">The sequence shown here is derived from an EMBL/GenBank/DDBJ whole genome shotgun (WGS) entry which is preliminary data.</text>
</comment>
<feature type="transmembrane region" description="Helical" evidence="9">
    <location>
        <begin position="90"/>
        <end position="115"/>
    </location>
</feature>
<dbReference type="Proteomes" id="UP001521150">
    <property type="component" value="Unassembled WGS sequence"/>
</dbReference>
<dbReference type="Pfam" id="PF02653">
    <property type="entry name" value="BPD_transp_2"/>
    <property type="match status" value="1"/>
</dbReference>
<evidence type="ECO:0000256" key="7">
    <source>
        <dbReference type="ARBA" id="ARBA00023136"/>
    </source>
</evidence>
<evidence type="ECO:0000256" key="6">
    <source>
        <dbReference type="ARBA" id="ARBA00022989"/>
    </source>
</evidence>
<keyword evidence="7 9" id="KW-0472">Membrane</keyword>
<keyword evidence="6 9" id="KW-1133">Transmembrane helix</keyword>
<feature type="transmembrane region" description="Helical" evidence="9">
    <location>
        <begin position="185"/>
        <end position="205"/>
    </location>
</feature>
<dbReference type="RefSeq" id="WP_233723316.1">
    <property type="nucleotide sequence ID" value="NZ_JAJVCN010000001.1"/>
</dbReference>
<keyword evidence="11" id="KW-1185">Reference proteome</keyword>
<name>A0ABS8Z6M4_9PSEU</name>
<evidence type="ECO:0000256" key="8">
    <source>
        <dbReference type="ARBA" id="ARBA00037998"/>
    </source>
</evidence>
<comment type="subcellular location">
    <subcellularLocation>
        <location evidence="1">Cell membrane</location>
        <topology evidence="1">Multi-pass membrane protein</topology>
    </subcellularLocation>
</comment>
<evidence type="ECO:0000256" key="1">
    <source>
        <dbReference type="ARBA" id="ARBA00004651"/>
    </source>
</evidence>
<gene>
    <name evidence="10" type="ORF">LWC34_05525</name>
</gene>
<evidence type="ECO:0000256" key="4">
    <source>
        <dbReference type="ARBA" id="ARBA00022692"/>
    </source>
</evidence>